<dbReference type="PRINTS" id="PR00931">
    <property type="entry name" value="MICOLLPTASE"/>
</dbReference>
<evidence type="ECO:0000256" key="1">
    <source>
        <dbReference type="ARBA" id="ARBA00000424"/>
    </source>
</evidence>
<reference evidence="19" key="1">
    <citation type="submission" date="2024-01" db="EMBL/GenBank/DDBJ databases">
        <title>The genome sequence of Micromonospora mangrovi CCTCC AA 2012012.</title>
        <authorList>
            <person name="Gao J."/>
        </authorList>
    </citation>
    <scope>NUCLEOTIDE SEQUENCE</scope>
    <source>
        <strain evidence="19">CCTCC AA 2012012</strain>
    </source>
</reference>
<dbReference type="PROSITE" id="PS50093">
    <property type="entry name" value="PKD"/>
    <property type="match status" value="1"/>
</dbReference>
<evidence type="ECO:0000256" key="17">
    <source>
        <dbReference type="SAM" id="MobiDB-lite"/>
    </source>
</evidence>
<evidence type="ECO:0000256" key="10">
    <source>
        <dbReference type="ARBA" id="ARBA00022801"/>
    </source>
</evidence>
<keyword evidence="14" id="KW-0482">Metalloprotease</keyword>
<dbReference type="Gene3D" id="3.40.30.160">
    <property type="entry name" value="Collagenase ColT, N-terminal domain"/>
    <property type="match status" value="1"/>
</dbReference>
<dbReference type="GO" id="GO:0005576">
    <property type="term" value="C:extracellular region"/>
    <property type="evidence" value="ECO:0007669"/>
    <property type="project" value="UniProtKB-SubCell"/>
</dbReference>
<dbReference type="GO" id="GO:0005975">
    <property type="term" value="P:carbohydrate metabolic process"/>
    <property type="evidence" value="ECO:0007669"/>
    <property type="project" value="UniProtKB-ARBA"/>
</dbReference>
<keyword evidence="9" id="KW-0732">Signal</keyword>
<feature type="region of interest" description="Disordered" evidence="17">
    <location>
        <begin position="644"/>
        <end position="717"/>
    </location>
</feature>
<evidence type="ECO:0000256" key="4">
    <source>
        <dbReference type="ARBA" id="ARBA00004613"/>
    </source>
</evidence>
<dbReference type="EMBL" id="CP159342">
    <property type="protein sequence ID" value="XCH76313.1"/>
    <property type="molecule type" value="Genomic_DNA"/>
</dbReference>
<dbReference type="InterPro" id="IPR035986">
    <property type="entry name" value="PKD_dom_sf"/>
</dbReference>
<evidence type="ECO:0000313" key="19">
    <source>
        <dbReference type="EMBL" id="XBP95610.1"/>
    </source>
</evidence>
<keyword evidence="6" id="KW-0964">Secreted</keyword>
<evidence type="ECO:0000256" key="2">
    <source>
        <dbReference type="ARBA" id="ARBA00001913"/>
    </source>
</evidence>
<keyword evidence="12" id="KW-0106">Calcium</keyword>
<organism evidence="20">
    <name type="scientific">Micromonospora sp. CCTCC AA 2012012</name>
    <dbReference type="NCBI Taxonomy" id="3111921"/>
    <lineage>
        <taxon>Bacteria</taxon>
        <taxon>Bacillati</taxon>
        <taxon>Actinomycetota</taxon>
        <taxon>Actinomycetes</taxon>
        <taxon>Micromonosporales</taxon>
        <taxon>Micromonosporaceae</taxon>
        <taxon>Micromonospora</taxon>
    </lineage>
</organism>
<evidence type="ECO:0000256" key="16">
    <source>
        <dbReference type="PIRSR" id="PIRSR602169-1"/>
    </source>
</evidence>
<accession>A0AAU8HLL9</accession>
<dbReference type="Pfam" id="PF08453">
    <property type="entry name" value="Peptidase_M9_N"/>
    <property type="match status" value="1"/>
</dbReference>
<keyword evidence="13" id="KW-0843">Virulence</keyword>
<feature type="compositionally biased region" description="Low complexity" evidence="17">
    <location>
        <begin position="672"/>
        <end position="682"/>
    </location>
</feature>
<dbReference type="InterPro" id="IPR013783">
    <property type="entry name" value="Ig-like_fold"/>
</dbReference>
<dbReference type="Gene3D" id="2.60.40.10">
    <property type="entry name" value="Immunoglobulins"/>
    <property type="match status" value="1"/>
</dbReference>
<evidence type="ECO:0000256" key="5">
    <source>
        <dbReference type="ARBA" id="ARBA00012653"/>
    </source>
</evidence>
<feature type="domain" description="PKD" evidence="18">
    <location>
        <begin position="695"/>
        <end position="775"/>
    </location>
</feature>
<dbReference type="PANTHER" id="PTHR13062:SF9">
    <property type="entry name" value="MICROBIAL COLLAGENASE"/>
    <property type="match status" value="1"/>
</dbReference>
<feature type="compositionally biased region" description="Low complexity" evidence="17">
    <location>
        <begin position="41"/>
        <end position="56"/>
    </location>
</feature>
<evidence type="ECO:0000256" key="6">
    <source>
        <dbReference type="ARBA" id="ARBA00022525"/>
    </source>
</evidence>
<comment type="cofactor">
    <cofactor evidence="3">
        <name>Zn(2+)</name>
        <dbReference type="ChEBI" id="CHEBI:29105"/>
    </cofactor>
</comment>
<dbReference type="EC" id="3.4.24.3" evidence="5"/>
<evidence type="ECO:0000256" key="15">
    <source>
        <dbReference type="ARBA" id="ARBA00023145"/>
    </source>
</evidence>
<protein>
    <recommendedName>
        <fullName evidence="5">microbial collagenase</fullName>
        <ecNumber evidence="5">3.4.24.3</ecNumber>
    </recommendedName>
</protein>
<evidence type="ECO:0000256" key="14">
    <source>
        <dbReference type="ARBA" id="ARBA00023049"/>
    </source>
</evidence>
<dbReference type="GO" id="GO:0004222">
    <property type="term" value="F:metalloendopeptidase activity"/>
    <property type="evidence" value="ECO:0007669"/>
    <property type="project" value="UniProtKB-EC"/>
</dbReference>
<dbReference type="CDD" id="cd00146">
    <property type="entry name" value="PKD"/>
    <property type="match status" value="1"/>
</dbReference>
<evidence type="ECO:0000259" key="18">
    <source>
        <dbReference type="PROSITE" id="PS50093"/>
    </source>
</evidence>
<dbReference type="SMART" id="SM00089">
    <property type="entry name" value="PKD"/>
    <property type="match status" value="1"/>
</dbReference>
<feature type="region of interest" description="Disordered" evidence="17">
    <location>
        <begin position="36"/>
        <end position="74"/>
    </location>
</feature>
<dbReference type="InterPro" id="IPR007280">
    <property type="entry name" value="Peptidase_C_arc/bac"/>
</dbReference>
<proteinExistence type="predicted"/>
<dbReference type="InterPro" id="IPR013661">
    <property type="entry name" value="Peptidase_M9_N_dom"/>
</dbReference>
<keyword evidence="7" id="KW-0645">Protease</keyword>
<keyword evidence="10 20" id="KW-0378">Hydrolase</keyword>
<dbReference type="Pfam" id="PF04151">
    <property type="entry name" value="PPC"/>
    <property type="match status" value="1"/>
</dbReference>
<dbReference type="Pfam" id="PF01752">
    <property type="entry name" value="Peptidase_M9"/>
    <property type="match status" value="1"/>
</dbReference>
<evidence type="ECO:0000313" key="20">
    <source>
        <dbReference type="EMBL" id="XCH76313.1"/>
    </source>
</evidence>
<dbReference type="SUPFAM" id="SSF49299">
    <property type="entry name" value="PKD domain"/>
    <property type="match status" value="1"/>
</dbReference>
<comment type="subcellular location">
    <subcellularLocation>
        <location evidence="4">Secreted</location>
    </subcellularLocation>
</comment>
<dbReference type="Gene3D" id="1.10.390.20">
    <property type="match status" value="1"/>
</dbReference>
<dbReference type="RefSeq" id="WP_350936578.1">
    <property type="nucleotide sequence ID" value="NZ_CP157762.1"/>
</dbReference>
<dbReference type="AlphaFoldDB" id="A0AAU8HLL9"/>
<feature type="compositionally biased region" description="Polar residues" evidence="17">
    <location>
        <begin position="697"/>
        <end position="717"/>
    </location>
</feature>
<comment type="catalytic activity">
    <reaction evidence="1">
        <text>Digestion of native collagen in the triple helical region at Xaa-|-Gly bonds. With synthetic peptides, a preference is shown for Gly at P3 and P1', Pro and Ala at P2 and P2', and hydroxyproline, Ala or Arg at P3'.</text>
        <dbReference type="EC" id="3.4.24.3"/>
    </reaction>
</comment>
<gene>
    <name evidence="20" type="ORF">ABUL08_09550</name>
    <name evidence="19" type="ORF">VK199_09505</name>
</gene>
<feature type="compositionally biased region" description="Basic and acidic residues" evidence="17">
    <location>
        <begin position="60"/>
        <end position="71"/>
    </location>
</feature>
<name>A0AAU8HLL9_9ACTN</name>
<evidence type="ECO:0000256" key="12">
    <source>
        <dbReference type="ARBA" id="ARBA00022837"/>
    </source>
</evidence>
<dbReference type="GO" id="GO:0008270">
    <property type="term" value="F:zinc ion binding"/>
    <property type="evidence" value="ECO:0007669"/>
    <property type="project" value="InterPro"/>
</dbReference>
<feature type="compositionally biased region" description="Pro residues" evidence="17">
    <location>
        <begin position="660"/>
        <end position="671"/>
    </location>
</feature>
<dbReference type="InterPro" id="IPR022409">
    <property type="entry name" value="PKD/Chitinase_dom"/>
</dbReference>
<evidence type="ECO:0000256" key="13">
    <source>
        <dbReference type="ARBA" id="ARBA00023026"/>
    </source>
</evidence>
<reference evidence="20" key="2">
    <citation type="submission" date="2024-06" db="EMBL/GenBank/DDBJ databases">
        <title>Micromonospora mangrovi CCTCC AA 2012012 genome sequences.</title>
        <authorList>
            <person name="Gao J."/>
        </authorList>
    </citation>
    <scope>NUCLEOTIDE SEQUENCE</scope>
    <source>
        <strain evidence="20">CCTCC AA 2012012</strain>
    </source>
</reference>
<keyword evidence="8" id="KW-0479">Metal-binding</keyword>
<evidence type="ECO:0000256" key="8">
    <source>
        <dbReference type="ARBA" id="ARBA00022723"/>
    </source>
</evidence>
<evidence type="ECO:0000256" key="3">
    <source>
        <dbReference type="ARBA" id="ARBA00001947"/>
    </source>
</evidence>
<dbReference type="InterPro" id="IPR000601">
    <property type="entry name" value="PKD_dom"/>
</dbReference>
<evidence type="ECO:0000256" key="7">
    <source>
        <dbReference type="ARBA" id="ARBA00022670"/>
    </source>
</evidence>
<dbReference type="EMBL" id="CP157762">
    <property type="protein sequence ID" value="XBP95610.1"/>
    <property type="molecule type" value="Genomic_DNA"/>
</dbReference>
<dbReference type="Pfam" id="PF18911">
    <property type="entry name" value="PKD_4"/>
    <property type="match status" value="1"/>
</dbReference>
<dbReference type="PANTHER" id="PTHR13062">
    <property type="entry name" value="COLLAGENASE"/>
    <property type="match status" value="1"/>
</dbReference>
<keyword evidence="11" id="KW-0862">Zinc</keyword>
<dbReference type="GO" id="GO:0006508">
    <property type="term" value="P:proteolysis"/>
    <property type="evidence" value="ECO:0007669"/>
    <property type="project" value="UniProtKB-KW"/>
</dbReference>
<comment type="cofactor">
    <cofactor evidence="2">
        <name>Ca(2+)</name>
        <dbReference type="ChEBI" id="CHEBI:29108"/>
    </cofactor>
</comment>
<dbReference type="Gene3D" id="2.60.120.380">
    <property type="match status" value="1"/>
</dbReference>
<keyword evidence="15" id="KW-0865">Zymogen</keyword>
<dbReference type="InterPro" id="IPR002169">
    <property type="entry name" value="Peptidase_M9A/M9B"/>
</dbReference>
<evidence type="ECO:0000256" key="11">
    <source>
        <dbReference type="ARBA" id="ARBA00022833"/>
    </source>
</evidence>
<feature type="active site" evidence="16">
    <location>
        <position position="506"/>
    </location>
</feature>
<evidence type="ECO:0000256" key="9">
    <source>
        <dbReference type="ARBA" id="ARBA00022729"/>
    </source>
</evidence>
<sequence>MRRDPRRQRPRVLLALSITTVLLSAGAVVWTTTHQRHPVASSTSSSPIVSLSSTDTLNHVSHDPKPLDERAPLPASHEQAYRSYDDASMALKRRPVVGAAPPTRRCATRDYTDHRGADLVDRVKGSTTECIAGLSRLGRAEGNRAFEDGKLTTIVQALAQEAGHRGNPSRAAQLALYLSTGHAFRHSRGDEKGQPDQRLAAAARPALDTLFANPANAGVTDANGEILTEALVLADELGLNRFYLPVVSHTLSSYGPNYNRSWWMVNAVNQAFTLLFDGHRDPDFVAAVRADPLLLDTLHTFARKHEELLGTEQDFLVVNAGRELGRFLQYDTLRDRTRKQVRDVLAHSERTGPTAALWVGTAEMADTYDRSSCAAYRTCGLAGQLNDVLVFQHTCSPTLRIRAQQMTTAEAEASCRSLLAQDDFFHRLVRDPGPVAADNNTALEVVVYNSSSDYRAYAGATFGIDTNNGGMYLEGNPAAAGNQARFIAYEAEWSRPSFEIWNLNHEYTHYLDGRFDMRGDFGAATQTPTVWWIEGFAEYVSYHYRGQVYSSAVTEAGRRTYSLSSLFNTVYGQDSSRVYSWGYLAVRHMIENHRSDVDAVLRSYRAGDYAAARQLLTSAIGTRYDSSWFTWLAACASGGCQRMTVPSDDASPTPSASTPAPSPSAPTPSPSTPDRSPSVSPTASPDTTLSPDPGSNRAPTASFTHSGSGRTVSFTDTSSDVDGRIVARTWDFGDGSTSGTGNPRKTYRIGGTYAVRLTVTDDQGATATVGRSVTVGSVVRECAGADRNSLGLDCQRTGRAAASGSYDYLWMLVPAGTDRLRISSAGGTGDCDLYYDPDGWASRDSYLQRSTAKGNAETFTVTAPRAGYHYISLSGRTGCAGVTVSVTR</sequence>
<feature type="compositionally biased region" description="Low complexity" evidence="17">
    <location>
        <begin position="644"/>
        <end position="659"/>
    </location>
</feature>